<reference evidence="1 2" key="1">
    <citation type="journal article" date="2024" name="Chem. Sci.">
        <title>Discovery of megapolipeptins by genome mining of a Burkholderiales bacteria collection.</title>
        <authorList>
            <person name="Paulo B.S."/>
            <person name="Recchia M.J.J."/>
            <person name="Lee S."/>
            <person name="Fergusson C.H."/>
            <person name="Romanowski S.B."/>
            <person name="Hernandez A."/>
            <person name="Krull N."/>
            <person name="Liu D.Y."/>
            <person name="Cavanagh H."/>
            <person name="Bos A."/>
            <person name="Gray C.A."/>
            <person name="Murphy B.T."/>
            <person name="Linington R.G."/>
            <person name="Eustaquio A.S."/>
        </authorList>
    </citation>
    <scope>NUCLEOTIDE SEQUENCE [LARGE SCALE GENOMIC DNA]</scope>
    <source>
        <strain evidence="1 2">RL17-374-BIF-D</strain>
    </source>
</reference>
<evidence type="ECO:0000313" key="2">
    <source>
        <dbReference type="Proteomes" id="UP001629462"/>
    </source>
</evidence>
<accession>A0ABW9CU80</accession>
<sequence length="85" mass="8978">MIAVSLTVTRSGTEEELLGAHPEGLLVFGNDGRYALVGVRANLPKFASGNRVQGAVDENARIVQGNVAHFGTYTVDTATHSPLLE</sequence>
<organism evidence="1 2">
    <name type="scientific">Caballeronia jiangsuensis</name>
    <dbReference type="NCBI Taxonomy" id="1458357"/>
    <lineage>
        <taxon>Bacteria</taxon>
        <taxon>Pseudomonadati</taxon>
        <taxon>Pseudomonadota</taxon>
        <taxon>Betaproteobacteria</taxon>
        <taxon>Burkholderiales</taxon>
        <taxon>Burkholderiaceae</taxon>
        <taxon>Caballeronia</taxon>
    </lineage>
</organism>
<keyword evidence="2" id="KW-1185">Reference proteome</keyword>
<dbReference type="Proteomes" id="UP001629462">
    <property type="component" value="Unassembled WGS sequence"/>
</dbReference>
<dbReference type="EMBL" id="JAQQDB010000045">
    <property type="protein sequence ID" value="MFM0522126.1"/>
    <property type="molecule type" value="Genomic_DNA"/>
</dbReference>
<dbReference type="RefSeq" id="WP_408163682.1">
    <property type="nucleotide sequence ID" value="NZ_JAQQDB010000045.1"/>
</dbReference>
<evidence type="ECO:0000313" key="1">
    <source>
        <dbReference type="EMBL" id="MFM0522126.1"/>
    </source>
</evidence>
<comment type="caution">
    <text evidence="1">The sequence shown here is derived from an EMBL/GenBank/DDBJ whole genome shotgun (WGS) entry which is preliminary data.</text>
</comment>
<gene>
    <name evidence="1" type="ORF">PQR08_32400</name>
</gene>
<name>A0ABW9CU80_9BURK</name>
<proteinExistence type="predicted"/>
<protein>
    <submittedName>
        <fullName evidence="1">Lipocalin-like domain-containing protein</fullName>
    </submittedName>
</protein>